<dbReference type="InterPro" id="IPR012349">
    <property type="entry name" value="Split_barrel_FMN-bd"/>
</dbReference>
<dbReference type="AlphaFoldDB" id="Q0G755"/>
<accession>Q0G755</accession>
<evidence type="ECO:0000313" key="3">
    <source>
        <dbReference type="EMBL" id="EAU42509.1"/>
    </source>
</evidence>
<sequence>MRRFAAGVCLVTTDGGAGQRGLTVTSTCSVSSDPPTLLVCLNTASALNQRFEANGCFVLNVLSAEDEKLAKAFAGEGSLEQEDRFALGKWAKLETGAPVLKSAAAAFDCRLVDTKVVATHRIIIGEVVGIAADARTSSLVYLDRTWHSL</sequence>
<reference evidence="3 4" key="1">
    <citation type="journal article" date="2010" name="J. Bacteriol.">
        <title>Genome sequence of Fulvimarina pelagi HTCC2506T, a Mn(II)-oxidizing alphaproteobacterium possessing an aerobic anoxygenic photosynthetic gene cluster and Xanthorhodopsin.</title>
        <authorList>
            <person name="Kang I."/>
            <person name="Oh H.M."/>
            <person name="Lim S.I."/>
            <person name="Ferriera S."/>
            <person name="Giovannoni S.J."/>
            <person name="Cho J.C."/>
        </authorList>
    </citation>
    <scope>NUCLEOTIDE SEQUENCE [LARGE SCALE GENOMIC DNA]</scope>
    <source>
        <strain evidence="3 4">HTCC2506</strain>
    </source>
</reference>
<dbReference type="Pfam" id="PF01613">
    <property type="entry name" value="Flavin_Reduct"/>
    <property type="match status" value="1"/>
</dbReference>
<keyword evidence="1" id="KW-0560">Oxidoreductase</keyword>
<organism evidence="3 4">
    <name type="scientific">Fulvimarina pelagi HTCC2506</name>
    <dbReference type="NCBI Taxonomy" id="314231"/>
    <lineage>
        <taxon>Bacteria</taxon>
        <taxon>Pseudomonadati</taxon>
        <taxon>Pseudomonadota</taxon>
        <taxon>Alphaproteobacteria</taxon>
        <taxon>Hyphomicrobiales</taxon>
        <taxon>Aurantimonadaceae</taxon>
        <taxon>Fulvimarina</taxon>
    </lineage>
</organism>
<keyword evidence="4" id="KW-1185">Reference proteome</keyword>
<dbReference type="EMBL" id="AATP01000001">
    <property type="protein sequence ID" value="EAU42509.1"/>
    <property type="molecule type" value="Genomic_DNA"/>
</dbReference>
<evidence type="ECO:0000256" key="1">
    <source>
        <dbReference type="ARBA" id="ARBA00023002"/>
    </source>
</evidence>
<dbReference type="PANTHER" id="PTHR30466">
    <property type="entry name" value="FLAVIN REDUCTASE"/>
    <property type="match status" value="1"/>
</dbReference>
<comment type="caution">
    <text evidence="3">The sequence shown here is derived from an EMBL/GenBank/DDBJ whole genome shotgun (WGS) entry which is preliminary data.</text>
</comment>
<proteinExistence type="predicted"/>
<dbReference type="InterPro" id="IPR002563">
    <property type="entry name" value="Flavin_Rdtase-like_dom"/>
</dbReference>
<dbReference type="InterPro" id="IPR050268">
    <property type="entry name" value="NADH-dep_flavin_reductase"/>
</dbReference>
<dbReference type="GO" id="GO:0042602">
    <property type="term" value="F:riboflavin reductase (NADPH) activity"/>
    <property type="evidence" value="ECO:0007669"/>
    <property type="project" value="TreeGrafter"/>
</dbReference>
<protein>
    <submittedName>
        <fullName evidence="3">Putative monooxygenase protein</fullName>
    </submittedName>
</protein>
<dbReference type="RefSeq" id="WP_007066483.1">
    <property type="nucleotide sequence ID" value="NZ_DS022272.1"/>
</dbReference>
<dbReference type="GO" id="GO:0010181">
    <property type="term" value="F:FMN binding"/>
    <property type="evidence" value="ECO:0007669"/>
    <property type="project" value="InterPro"/>
</dbReference>
<dbReference type="Gene3D" id="2.30.110.10">
    <property type="entry name" value="Electron Transport, Fmn-binding Protein, Chain A"/>
    <property type="match status" value="1"/>
</dbReference>
<dbReference type="GO" id="GO:0006208">
    <property type="term" value="P:pyrimidine nucleobase catabolic process"/>
    <property type="evidence" value="ECO:0007669"/>
    <property type="project" value="TreeGrafter"/>
</dbReference>
<dbReference type="SMART" id="SM00903">
    <property type="entry name" value="Flavin_Reduct"/>
    <property type="match status" value="1"/>
</dbReference>
<dbReference type="eggNOG" id="COG1853">
    <property type="taxonomic scope" value="Bacteria"/>
</dbReference>
<gene>
    <name evidence="3" type="ORF">FP2506_06706</name>
</gene>
<dbReference type="HOGENOM" id="CLU_059021_2_2_5"/>
<evidence type="ECO:0000313" key="4">
    <source>
        <dbReference type="Proteomes" id="UP000004310"/>
    </source>
</evidence>
<keyword evidence="3" id="KW-0503">Monooxygenase</keyword>
<dbReference type="PANTHER" id="PTHR30466:SF1">
    <property type="entry name" value="FMN REDUCTASE (NADH) RUTF"/>
    <property type="match status" value="1"/>
</dbReference>
<evidence type="ECO:0000259" key="2">
    <source>
        <dbReference type="SMART" id="SM00903"/>
    </source>
</evidence>
<dbReference type="SUPFAM" id="SSF50475">
    <property type="entry name" value="FMN-binding split barrel"/>
    <property type="match status" value="1"/>
</dbReference>
<dbReference type="STRING" id="217511.GCA_001463845_00120"/>
<feature type="domain" description="Flavin reductase like" evidence="2">
    <location>
        <begin position="1"/>
        <end position="148"/>
    </location>
</feature>
<dbReference type="GO" id="GO:0004497">
    <property type="term" value="F:monooxygenase activity"/>
    <property type="evidence" value="ECO:0007669"/>
    <property type="project" value="UniProtKB-KW"/>
</dbReference>
<dbReference type="Proteomes" id="UP000004310">
    <property type="component" value="Unassembled WGS sequence"/>
</dbReference>
<name>Q0G755_9HYPH</name>